<evidence type="ECO:0000256" key="2">
    <source>
        <dbReference type="ARBA" id="ARBA00022723"/>
    </source>
</evidence>
<dbReference type="InterPro" id="IPR007202">
    <property type="entry name" value="4Fe-4S_dom"/>
</dbReference>
<evidence type="ECO:0000256" key="1">
    <source>
        <dbReference type="ARBA" id="ARBA00022485"/>
    </source>
</evidence>
<keyword evidence="3" id="KW-0408">Iron</keyword>
<dbReference type="GeneID" id="41603847"/>
<name>A0A0E3N842_METTT</name>
<evidence type="ECO:0000256" key="4">
    <source>
        <dbReference type="ARBA" id="ARBA00023014"/>
    </source>
</evidence>
<dbReference type="OrthoDB" id="9014at2157"/>
<dbReference type="AlphaFoldDB" id="A0A0E3N842"/>
<keyword evidence="1" id="KW-0004">4Fe-4S</keyword>
<keyword evidence="2" id="KW-0479">Metal-binding</keyword>
<dbReference type="KEGG" id="mthr:MSTHT_0803"/>
<accession>A0A0E3N842</accession>
<protein>
    <recommendedName>
        <fullName evidence="5">4Fe-4S domain-containing protein</fullName>
    </recommendedName>
</protein>
<keyword evidence="4" id="KW-0411">Iron-sulfur</keyword>
<evidence type="ECO:0000259" key="5">
    <source>
        <dbReference type="PROSITE" id="PS51656"/>
    </source>
</evidence>
<reference evidence="6 7" key="1">
    <citation type="submission" date="2014-07" db="EMBL/GenBank/DDBJ databases">
        <title>Methanogenic archaea and the global carbon cycle.</title>
        <authorList>
            <person name="Henriksen J.R."/>
            <person name="Luke J."/>
            <person name="Reinhart S."/>
            <person name="Benedict M.N."/>
            <person name="Youngblut N.D."/>
            <person name="Metcalf M.E."/>
            <person name="Whitaker R.J."/>
            <person name="Metcalf W.W."/>
        </authorList>
    </citation>
    <scope>NUCLEOTIDE SEQUENCE [LARGE SCALE GENOMIC DNA]</scope>
    <source>
        <strain evidence="7">ATCC 43570 / DSM 1825 / OCM 12 / VKM B-1830 / TM-1</strain>
    </source>
</reference>
<dbReference type="GO" id="GO:0051539">
    <property type="term" value="F:4 iron, 4 sulfur cluster binding"/>
    <property type="evidence" value="ECO:0007669"/>
    <property type="project" value="UniProtKB-KW"/>
</dbReference>
<feature type="domain" description="4Fe-4S" evidence="5">
    <location>
        <begin position="1"/>
        <end position="53"/>
    </location>
</feature>
<evidence type="ECO:0000256" key="3">
    <source>
        <dbReference type="ARBA" id="ARBA00023004"/>
    </source>
</evidence>
<dbReference type="RefSeq" id="WP_048166704.1">
    <property type="nucleotide sequence ID" value="NZ_CP009501.1"/>
</dbReference>
<dbReference type="GO" id="GO:0046872">
    <property type="term" value="F:metal ion binding"/>
    <property type="evidence" value="ECO:0007669"/>
    <property type="project" value="UniProtKB-KW"/>
</dbReference>
<dbReference type="HOGENOM" id="CLU_087825_0_0_2"/>
<sequence>MNKWTPPGKNCGACGSQTCSGFVDRLEGGLAEPSLCPFYSKEKTRSQENIMSLGNTPNLRNFVSQAKDFTYSGIDVVGKEYDFVLLPFPDEPSARKFIVPFRADLVEVWGIKKGDLVTGRPAGPGCPVYHALRVLSANPVTGVIECHTVGPMEARKEDVHDVQAYHVHAFEGVASPVKKPPVFGTRQYFLPGNCMIGLAHTALVNMVFQKSFGTHVRLEDIRIL</sequence>
<evidence type="ECO:0000313" key="6">
    <source>
        <dbReference type="EMBL" id="AKB12561.1"/>
    </source>
</evidence>
<dbReference type="Proteomes" id="UP000066529">
    <property type="component" value="Chromosome"/>
</dbReference>
<dbReference type="STRING" id="523844.MSTHT_0803"/>
<gene>
    <name evidence="6" type="ORF">MSTHT_0803</name>
</gene>
<dbReference type="Pfam" id="PF04060">
    <property type="entry name" value="FeS"/>
    <property type="match status" value="1"/>
</dbReference>
<proteinExistence type="predicted"/>
<dbReference type="PROSITE" id="PS51656">
    <property type="entry name" value="4FE4S"/>
    <property type="match status" value="1"/>
</dbReference>
<evidence type="ECO:0000313" key="7">
    <source>
        <dbReference type="Proteomes" id="UP000066529"/>
    </source>
</evidence>
<dbReference type="EMBL" id="CP009501">
    <property type="protein sequence ID" value="AKB12561.1"/>
    <property type="molecule type" value="Genomic_DNA"/>
</dbReference>
<dbReference type="PATRIC" id="fig|523844.20.peg.1028"/>
<organism evidence="6 7">
    <name type="scientific">Methanosarcina thermophila (strain ATCC 43570 / DSM 1825 / OCM 12 / VKM B-1830 / TM-1)</name>
    <dbReference type="NCBI Taxonomy" id="523844"/>
    <lineage>
        <taxon>Archaea</taxon>
        <taxon>Methanobacteriati</taxon>
        <taxon>Methanobacteriota</taxon>
        <taxon>Stenosarchaea group</taxon>
        <taxon>Methanomicrobia</taxon>
        <taxon>Methanosarcinales</taxon>
        <taxon>Methanosarcinaceae</taxon>
        <taxon>Methanosarcina</taxon>
    </lineage>
</organism>
<dbReference type="Gene3D" id="1.10.15.40">
    <property type="entry name" value="Electron transport complex subunit B, putative Fe-S cluster"/>
    <property type="match status" value="1"/>
</dbReference>